<dbReference type="InterPro" id="IPR050327">
    <property type="entry name" value="Proton-linked_MCT"/>
</dbReference>
<dbReference type="GO" id="GO:0016020">
    <property type="term" value="C:membrane"/>
    <property type="evidence" value="ECO:0007669"/>
    <property type="project" value="UniProtKB-SubCell"/>
</dbReference>
<evidence type="ECO:0000259" key="5">
    <source>
        <dbReference type="PROSITE" id="PS50850"/>
    </source>
</evidence>
<evidence type="ECO:0000313" key="7">
    <source>
        <dbReference type="Proteomes" id="UP000799777"/>
    </source>
</evidence>
<feature type="transmembrane region" description="Helical" evidence="4">
    <location>
        <begin position="208"/>
        <end position="228"/>
    </location>
</feature>
<keyword evidence="4" id="KW-0812">Transmembrane</keyword>
<dbReference type="Pfam" id="PF07690">
    <property type="entry name" value="MFS_1"/>
    <property type="match status" value="1"/>
</dbReference>
<feature type="transmembrane region" description="Helical" evidence="4">
    <location>
        <begin position="452"/>
        <end position="474"/>
    </location>
</feature>
<feature type="transmembrane region" description="Helical" evidence="4">
    <location>
        <begin position="180"/>
        <end position="201"/>
    </location>
</feature>
<dbReference type="InterPro" id="IPR036259">
    <property type="entry name" value="MFS_trans_sf"/>
</dbReference>
<dbReference type="Proteomes" id="UP000799777">
    <property type="component" value="Unassembled WGS sequence"/>
</dbReference>
<evidence type="ECO:0000256" key="1">
    <source>
        <dbReference type="ARBA" id="ARBA00004141"/>
    </source>
</evidence>
<comment type="subcellular location">
    <subcellularLocation>
        <location evidence="1">Membrane</location>
        <topology evidence="1">Multi-pass membrane protein</topology>
    </subcellularLocation>
</comment>
<feature type="domain" description="Major facilitator superfamily (MFS) profile" evidence="5">
    <location>
        <begin position="81"/>
        <end position="479"/>
    </location>
</feature>
<evidence type="ECO:0000313" key="6">
    <source>
        <dbReference type="EMBL" id="KAF2030544.1"/>
    </source>
</evidence>
<feature type="transmembrane region" description="Helical" evidence="4">
    <location>
        <begin position="121"/>
        <end position="142"/>
    </location>
</feature>
<protein>
    <submittedName>
        <fullName evidence="6">MFS general substrate transporter</fullName>
    </submittedName>
</protein>
<dbReference type="GO" id="GO:0022857">
    <property type="term" value="F:transmembrane transporter activity"/>
    <property type="evidence" value="ECO:0007669"/>
    <property type="project" value="InterPro"/>
</dbReference>
<evidence type="ECO:0000256" key="3">
    <source>
        <dbReference type="SAM" id="MobiDB-lite"/>
    </source>
</evidence>
<dbReference type="InterPro" id="IPR011701">
    <property type="entry name" value="MFS"/>
</dbReference>
<dbReference type="PANTHER" id="PTHR11360:SF130">
    <property type="entry name" value="MAJOR FACILITATOR SUPERFAMILY (MFS) PROFILE DOMAIN-CONTAINING PROTEIN-RELATED"/>
    <property type="match status" value="1"/>
</dbReference>
<feature type="transmembrane region" description="Helical" evidence="4">
    <location>
        <begin position="290"/>
        <end position="308"/>
    </location>
</feature>
<name>A0A9P4HAA1_9PLEO</name>
<keyword evidence="4" id="KW-0472">Membrane</keyword>
<proteinExistence type="inferred from homology"/>
<dbReference type="Gene3D" id="1.20.1250.20">
    <property type="entry name" value="MFS general substrate transporter like domains"/>
    <property type="match status" value="1"/>
</dbReference>
<keyword evidence="4" id="KW-1133">Transmembrane helix</keyword>
<dbReference type="PANTHER" id="PTHR11360">
    <property type="entry name" value="MONOCARBOXYLATE TRANSPORTER"/>
    <property type="match status" value="1"/>
</dbReference>
<gene>
    <name evidence="6" type="ORF">EK21DRAFT_111858</name>
</gene>
<dbReference type="SUPFAM" id="SSF103473">
    <property type="entry name" value="MFS general substrate transporter"/>
    <property type="match status" value="1"/>
</dbReference>
<dbReference type="PROSITE" id="PS50850">
    <property type="entry name" value="MFS"/>
    <property type="match status" value="1"/>
</dbReference>
<dbReference type="AlphaFoldDB" id="A0A9P4HAA1"/>
<evidence type="ECO:0000256" key="4">
    <source>
        <dbReference type="SAM" id="Phobius"/>
    </source>
</evidence>
<feature type="transmembrane region" description="Helical" evidence="4">
    <location>
        <begin position="240"/>
        <end position="260"/>
    </location>
</feature>
<reference evidence="6" key="1">
    <citation type="journal article" date="2020" name="Stud. Mycol.">
        <title>101 Dothideomycetes genomes: a test case for predicting lifestyles and emergence of pathogens.</title>
        <authorList>
            <person name="Haridas S."/>
            <person name="Albert R."/>
            <person name="Binder M."/>
            <person name="Bloem J."/>
            <person name="Labutti K."/>
            <person name="Salamov A."/>
            <person name="Andreopoulos B."/>
            <person name="Baker S."/>
            <person name="Barry K."/>
            <person name="Bills G."/>
            <person name="Bluhm B."/>
            <person name="Cannon C."/>
            <person name="Castanera R."/>
            <person name="Culley D."/>
            <person name="Daum C."/>
            <person name="Ezra D."/>
            <person name="Gonzalez J."/>
            <person name="Henrissat B."/>
            <person name="Kuo A."/>
            <person name="Liang C."/>
            <person name="Lipzen A."/>
            <person name="Lutzoni F."/>
            <person name="Magnuson J."/>
            <person name="Mondo S."/>
            <person name="Nolan M."/>
            <person name="Ohm R."/>
            <person name="Pangilinan J."/>
            <person name="Park H.-J."/>
            <person name="Ramirez L."/>
            <person name="Alfaro M."/>
            <person name="Sun H."/>
            <person name="Tritt A."/>
            <person name="Yoshinaga Y."/>
            <person name="Zwiers L.-H."/>
            <person name="Turgeon B."/>
            <person name="Goodwin S."/>
            <person name="Spatafora J."/>
            <person name="Crous P."/>
            <person name="Grigoriev I."/>
        </authorList>
    </citation>
    <scope>NUCLEOTIDE SEQUENCE</scope>
    <source>
        <strain evidence="6">CBS 110217</strain>
    </source>
</reference>
<feature type="compositionally biased region" description="Polar residues" evidence="3">
    <location>
        <begin position="1"/>
        <end position="12"/>
    </location>
</feature>
<comment type="caution">
    <text evidence="6">The sequence shown here is derived from an EMBL/GenBank/DDBJ whole genome shotgun (WGS) entry which is preliminary data.</text>
</comment>
<feature type="transmembrane region" description="Helical" evidence="4">
    <location>
        <begin position="90"/>
        <end position="109"/>
    </location>
</feature>
<sequence length="487" mass="52940">MARSTKTNSTHSHPPPWLSRRPEDLKLPPLHIKITPPSSSDEKNDSPTPQQQVANEDIERDNAHDEVGTTISSKNATNTQAWIQVGVNHLVMMNSFGLIQSFGIFQLPYEVMLNSTPSTVAWIGSVHIFLVYFLGAFTGWILDRGYYRYSMALGSALQIIGLVVAGFSRTVGMTFVFHGLFQGIGHGLMFCPAVTTTAVYFKNSKLRMVALGIAGCGASTGGMLFPGIARHTINTLGLNYTLWIMCGVVCFNSILIQGLARTGSKVKSPASTHSSNQNYGIWHVFKKPSYTLYVIAMFFIFAGLWIPFFYTREYSSKALHITKSQSFIVLIILNAAGIPGRMIPAFLVDLYLGTINTYIVTLLLSGVTLLLWPLVSSMSAMYPWSFAYGFCAGGVSSLLQAGIASLNDEPEKTGTEIGMAFSVVAFASLLGGPVGGELIQVAEATRGHGGRAYLYMMLFTAGIMLLGCGMLIVARIAKTGQKFRVKV</sequence>
<dbReference type="InterPro" id="IPR020846">
    <property type="entry name" value="MFS_dom"/>
</dbReference>
<organism evidence="6 7">
    <name type="scientific">Setomelanomma holmii</name>
    <dbReference type="NCBI Taxonomy" id="210430"/>
    <lineage>
        <taxon>Eukaryota</taxon>
        <taxon>Fungi</taxon>
        <taxon>Dikarya</taxon>
        <taxon>Ascomycota</taxon>
        <taxon>Pezizomycotina</taxon>
        <taxon>Dothideomycetes</taxon>
        <taxon>Pleosporomycetidae</taxon>
        <taxon>Pleosporales</taxon>
        <taxon>Pleosporineae</taxon>
        <taxon>Phaeosphaeriaceae</taxon>
        <taxon>Setomelanomma</taxon>
    </lineage>
</organism>
<feature type="transmembrane region" description="Helical" evidence="4">
    <location>
        <begin position="386"/>
        <end position="406"/>
    </location>
</feature>
<comment type="similarity">
    <text evidence="2">Belongs to the major facilitator superfamily. Monocarboxylate porter (TC 2.A.1.13) family.</text>
</comment>
<feature type="transmembrane region" description="Helical" evidence="4">
    <location>
        <begin position="149"/>
        <end position="168"/>
    </location>
</feature>
<accession>A0A9P4HAA1</accession>
<evidence type="ECO:0000256" key="2">
    <source>
        <dbReference type="ARBA" id="ARBA00006727"/>
    </source>
</evidence>
<dbReference type="EMBL" id="ML978189">
    <property type="protein sequence ID" value="KAF2030544.1"/>
    <property type="molecule type" value="Genomic_DNA"/>
</dbReference>
<feature type="transmembrane region" description="Helical" evidence="4">
    <location>
        <begin position="418"/>
        <end position="440"/>
    </location>
</feature>
<feature type="transmembrane region" description="Helical" evidence="4">
    <location>
        <begin position="328"/>
        <end position="348"/>
    </location>
</feature>
<feature type="region of interest" description="Disordered" evidence="3">
    <location>
        <begin position="1"/>
        <end position="61"/>
    </location>
</feature>
<dbReference type="OrthoDB" id="6499973at2759"/>
<keyword evidence="7" id="KW-1185">Reference proteome</keyword>
<feature type="transmembrane region" description="Helical" evidence="4">
    <location>
        <begin position="355"/>
        <end position="374"/>
    </location>
</feature>